<feature type="region of interest" description="Disordered" evidence="1">
    <location>
        <begin position="125"/>
        <end position="144"/>
    </location>
</feature>
<dbReference type="OrthoDB" id="2587968at2759"/>
<evidence type="ECO:0000313" key="3">
    <source>
        <dbReference type="Proteomes" id="UP000242287"/>
    </source>
</evidence>
<evidence type="ECO:0000256" key="1">
    <source>
        <dbReference type="SAM" id="MobiDB-lite"/>
    </source>
</evidence>
<accession>A0A2A9NFR7</accession>
<evidence type="ECO:0000313" key="2">
    <source>
        <dbReference type="EMBL" id="PFH46550.1"/>
    </source>
</evidence>
<proteinExistence type="predicted"/>
<dbReference type="Proteomes" id="UP000242287">
    <property type="component" value="Unassembled WGS sequence"/>
</dbReference>
<gene>
    <name evidence="2" type="ORF">AMATHDRAFT_69584</name>
</gene>
<keyword evidence="3" id="KW-1185">Reference proteome</keyword>
<reference evidence="2 3" key="1">
    <citation type="submission" date="2014-02" db="EMBL/GenBank/DDBJ databases">
        <title>Transposable element dynamics among asymbiotic and ectomycorrhizal Amanita fungi.</title>
        <authorList>
            <consortium name="DOE Joint Genome Institute"/>
            <person name="Hess J."/>
            <person name="Skrede I."/>
            <person name="Wolfe B."/>
            <person name="LaButti K."/>
            <person name="Ohm R.A."/>
            <person name="Grigoriev I.V."/>
            <person name="Pringle A."/>
        </authorList>
    </citation>
    <scope>NUCLEOTIDE SEQUENCE [LARGE SCALE GENOMIC DNA]</scope>
    <source>
        <strain evidence="2 3">SKay4041</strain>
    </source>
</reference>
<dbReference type="AlphaFoldDB" id="A0A2A9NFR7"/>
<dbReference type="EMBL" id="KZ302180">
    <property type="protein sequence ID" value="PFH46550.1"/>
    <property type="molecule type" value="Genomic_DNA"/>
</dbReference>
<feature type="region of interest" description="Disordered" evidence="1">
    <location>
        <begin position="41"/>
        <end position="68"/>
    </location>
</feature>
<name>A0A2A9NFR7_9AGAR</name>
<organism evidence="2 3">
    <name type="scientific">Amanita thiersii Skay4041</name>
    <dbReference type="NCBI Taxonomy" id="703135"/>
    <lineage>
        <taxon>Eukaryota</taxon>
        <taxon>Fungi</taxon>
        <taxon>Dikarya</taxon>
        <taxon>Basidiomycota</taxon>
        <taxon>Agaricomycotina</taxon>
        <taxon>Agaricomycetes</taxon>
        <taxon>Agaricomycetidae</taxon>
        <taxon>Agaricales</taxon>
        <taxon>Pluteineae</taxon>
        <taxon>Amanitaceae</taxon>
        <taxon>Amanita</taxon>
    </lineage>
</organism>
<protein>
    <submittedName>
        <fullName evidence="2">Uncharacterized protein</fullName>
    </submittedName>
</protein>
<sequence length="182" mass="20518">MTLYRNEAVRAGLSLVKKVINANLTPAGLTTTEIYKLVRNEPVSPDFQPPERDYSKTGSQPPHPEHPVRSIRYLKKTLLPMLQGNGLIKMSPVTRTEPVVVQDKKAGKFGAPSSTGQRKVWAWRPLDPNERPKPKIPSPPKRVFGEEVGVGEDWSHLNSRRRRAREGKVAKDAWGLKKELKQ</sequence>